<feature type="transmembrane region" description="Helical" evidence="7">
    <location>
        <begin position="258"/>
        <end position="282"/>
    </location>
</feature>
<evidence type="ECO:0000256" key="7">
    <source>
        <dbReference type="SAM" id="Phobius"/>
    </source>
</evidence>
<organism evidence="9 10">
    <name type="scientific">Arthrobotrys musiformis</name>
    <dbReference type="NCBI Taxonomy" id="47236"/>
    <lineage>
        <taxon>Eukaryota</taxon>
        <taxon>Fungi</taxon>
        <taxon>Dikarya</taxon>
        <taxon>Ascomycota</taxon>
        <taxon>Pezizomycotina</taxon>
        <taxon>Orbiliomycetes</taxon>
        <taxon>Orbiliales</taxon>
        <taxon>Orbiliaceae</taxon>
        <taxon>Arthrobotrys</taxon>
    </lineage>
</organism>
<dbReference type="EMBL" id="JAVHJL010000009">
    <property type="protein sequence ID" value="KAK6497841.1"/>
    <property type="molecule type" value="Genomic_DNA"/>
</dbReference>
<feature type="transmembrane region" description="Helical" evidence="7">
    <location>
        <begin position="229"/>
        <end position="252"/>
    </location>
</feature>
<feature type="compositionally biased region" description="Basic and acidic residues" evidence="6">
    <location>
        <begin position="357"/>
        <end position="371"/>
    </location>
</feature>
<feature type="transmembrane region" description="Helical" evidence="7">
    <location>
        <begin position="50"/>
        <end position="73"/>
    </location>
</feature>
<feature type="transmembrane region" description="Helical" evidence="7">
    <location>
        <begin position="193"/>
        <end position="217"/>
    </location>
</feature>
<feature type="region of interest" description="Disordered" evidence="6">
    <location>
        <begin position="357"/>
        <end position="394"/>
    </location>
</feature>
<reference evidence="9 10" key="1">
    <citation type="submission" date="2023-08" db="EMBL/GenBank/DDBJ databases">
        <authorList>
            <person name="Palmer J.M."/>
        </authorList>
    </citation>
    <scope>NUCLEOTIDE SEQUENCE [LARGE SCALE GENOMIC DNA]</scope>
    <source>
        <strain evidence="9 10">TWF481</strain>
    </source>
</reference>
<feature type="compositionally biased region" description="Polar residues" evidence="6">
    <location>
        <begin position="321"/>
        <end position="330"/>
    </location>
</feature>
<evidence type="ECO:0000259" key="8">
    <source>
        <dbReference type="Pfam" id="PF20684"/>
    </source>
</evidence>
<gene>
    <name evidence="9" type="ORF">TWF481_012240</name>
</gene>
<feature type="transmembrane region" description="Helical" evidence="7">
    <location>
        <begin position="112"/>
        <end position="131"/>
    </location>
</feature>
<evidence type="ECO:0000256" key="3">
    <source>
        <dbReference type="ARBA" id="ARBA00022989"/>
    </source>
</evidence>
<feature type="domain" description="Rhodopsin" evidence="8">
    <location>
        <begin position="44"/>
        <end position="288"/>
    </location>
</feature>
<feature type="region of interest" description="Disordered" evidence="6">
    <location>
        <begin position="305"/>
        <end position="330"/>
    </location>
</feature>
<dbReference type="PANTHER" id="PTHR33048">
    <property type="entry name" value="PTH11-LIKE INTEGRAL MEMBRANE PROTEIN (AFU_ORTHOLOGUE AFUA_5G11245)"/>
    <property type="match status" value="1"/>
</dbReference>
<proteinExistence type="inferred from homology"/>
<keyword evidence="4 7" id="KW-0472">Membrane</keyword>
<dbReference type="AlphaFoldDB" id="A0AAV9VXV4"/>
<keyword evidence="10" id="KW-1185">Reference proteome</keyword>
<comment type="similarity">
    <text evidence="5">Belongs to the SAT4 family.</text>
</comment>
<accession>A0AAV9VXV4</accession>
<evidence type="ECO:0000256" key="4">
    <source>
        <dbReference type="ARBA" id="ARBA00023136"/>
    </source>
</evidence>
<name>A0AAV9VXV4_9PEZI</name>
<evidence type="ECO:0000256" key="6">
    <source>
        <dbReference type="SAM" id="MobiDB-lite"/>
    </source>
</evidence>
<dbReference type="Proteomes" id="UP001370758">
    <property type="component" value="Unassembled WGS sequence"/>
</dbReference>
<protein>
    <recommendedName>
        <fullName evidence="8">Rhodopsin domain-containing protein</fullName>
    </recommendedName>
</protein>
<sequence length="394" mass="45450">MVWWVKPTVVNILEWVFAGIATVFFLLRFYMQYYGARGQRPHFSLKLNDWVLTITLFCFYAANTSDTVTIVLINGVDRMNLYPDRSHPLSAYALLEPERLKALLKVLYSSLFPYYSTWWGIKFYILILYYKLVEPMTLPKHRLALHVLTVLVFATYFAWVFLYIFWCFPVSENWDVNATPQDYCVAYFSRKPFLIIMGLHAVTEILIFAFPFSFLYIIRRISKQKFYAVTLMFGVGFLGVIISLSRVAYILTTNYTPIIGIVNAWGALEQCVGIIVCCLPAFKSLLKRRRMDNSDWTSSELVERTFNSDEAPQSRGRSAGSGDQMTCTSASWNTRSLTDRQSVILRVDSFERLESLREAAEAESPNREIVQEPKNTTPEDSNNISWSTCEGDKV</sequence>
<evidence type="ECO:0000256" key="2">
    <source>
        <dbReference type="ARBA" id="ARBA00022692"/>
    </source>
</evidence>
<keyword evidence="3 7" id="KW-1133">Transmembrane helix</keyword>
<dbReference type="Pfam" id="PF20684">
    <property type="entry name" value="Fung_rhodopsin"/>
    <property type="match status" value="1"/>
</dbReference>
<feature type="transmembrane region" description="Helical" evidence="7">
    <location>
        <begin position="12"/>
        <end position="30"/>
    </location>
</feature>
<evidence type="ECO:0000313" key="10">
    <source>
        <dbReference type="Proteomes" id="UP001370758"/>
    </source>
</evidence>
<dbReference type="GO" id="GO:0016020">
    <property type="term" value="C:membrane"/>
    <property type="evidence" value="ECO:0007669"/>
    <property type="project" value="UniProtKB-SubCell"/>
</dbReference>
<dbReference type="PANTHER" id="PTHR33048:SF47">
    <property type="entry name" value="INTEGRAL MEMBRANE PROTEIN-RELATED"/>
    <property type="match status" value="1"/>
</dbReference>
<evidence type="ECO:0000313" key="9">
    <source>
        <dbReference type="EMBL" id="KAK6497841.1"/>
    </source>
</evidence>
<dbReference type="InterPro" id="IPR052337">
    <property type="entry name" value="SAT4-like"/>
</dbReference>
<evidence type="ECO:0000256" key="5">
    <source>
        <dbReference type="ARBA" id="ARBA00038359"/>
    </source>
</evidence>
<feature type="compositionally biased region" description="Polar residues" evidence="6">
    <location>
        <begin position="373"/>
        <end position="388"/>
    </location>
</feature>
<keyword evidence="2 7" id="KW-0812">Transmembrane</keyword>
<feature type="transmembrane region" description="Helical" evidence="7">
    <location>
        <begin position="143"/>
        <end position="166"/>
    </location>
</feature>
<comment type="subcellular location">
    <subcellularLocation>
        <location evidence="1">Membrane</location>
        <topology evidence="1">Multi-pass membrane protein</topology>
    </subcellularLocation>
</comment>
<evidence type="ECO:0000256" key="1">
    <source>
        <dbReference type="ARBA" id="ARBA00004141"/>
    </source>
</evidence>
<comment type="caution">
    <text evidence="9">The sequence shown here is derived from an EMBL/GenBank/DDBJ whole genome shotgun (WGS) entry which is preliminary data.</text>
</comment>
<dbReference type="InterPro" id="IPR049326">
    <property type="entry name" value="Rhodopsin_dom_fungi"/>
</dbReference>